<comment type="caution">
    <text evidence="2">The sequence shown here is derived from an EMBL/GenBank/DDBJ whole genome shotgun (WGS) entry which is preliminary data.</text>
</comment>
<evidence type="ECO:0000313" key="3">
    <source>
        <dbReference type="Proteomes" id="UP001565435"/>
    </source>
</evidence>
<dbReference type="SUPFAM" id="SSF46955">
    <property type="entry name" value="Putative DNA-binding domain"/>
    <property type="match status" value="1"/>
</dbReference>
<reference evidence="2 3" key="1">
    <citation type="submission" date="2024-07" db="EMBL/GenBank/DDBJ databases">
        <title>Mealworm larvae gut microbial communities from Newark, Delaware, USA.</title>
        <authorList>
            <person name="Blenner M."/>
        </authorList>
    </citation>
    <scope>NUCLEOTIDE SEQUENCE [LARGE SCALE GENOMIC DNA]</scope>
    <source>
        <strain evidence="2 3">UD i117</strain>
    </source>
</reference>
<evidence type="ECO:0000259" key="1">
    <source>
        <dbReference type="Pfam" id="PF12728"/>
    </source>
</evidence>
<dbReference type="GO" id="GO:0003677">
    <property type="term" value="F:DNA binding"/>
    <property type="evidence" value="ECO:0007669"/>
    <property type="project" value="UniProtKB-KW"/>
</dbReference>
<sequence>MKMTAASSAAMEPVEESPDDLLFFDEVAEILRRTPAAVRAMVHAGNAPPSAKIGKRRMFRRRDVMEWIDEQFDKASA</sequence>
<accession>A0ABV4EPF5</accession>
<dbReference type="Proteomes" id="UP001565435">
    <property type="component" value="Unassembled WGS sequence"/>
</dbReference>
<name>A0ABV4EPF5_BREEP</name>
<gene>
    <name evidence="2" type="ORF">ABH903_003461</name>
</gene>
<dbReference type="InterPro" id="IPR041657">
    <property type="entry name" value="HTH_17"/>
</dbReference>
<keyword evidence="3" id="KW-1185">Reference proteome</keyword>
<dbReference type="Pfam" id="PF12728">
    <property type="entry name" value="HTH_17"/>
    <property type="match status" value="1"/>
</dbReference>
<organism evidence="2 3">
    <name type="scientific">Brevibacterium epidermidis</name>
    <dbReference type="NCBI Taxonomy" id="1698"/>
    <lineage>
        <taxon>Bacteria</taxon>
        <taxon>Bacillati</taxon>
        <taxon>Actinomycetota</taxon>
        <taxon>Actinomycetes</taxon>
        <taxon>Micrococcales</taxon>
        <taxon>Brevibacteriaceae</taxon>
        <taxon>Brevibacterium</taxon>
    </lineage>
</organism>
<evidence type="ECO:0000313" key="2">
    <source>
        <dbReference type="EMBL" id="MEY9260414.1"/>
    </source>
</evidence>
<dbReference type="InterPro" id="IPR009061">
    <property type="entry name" value="DNA-bd_dom_put_sf"/>
</dbReference>
<feature type="domain" description="Helix-turn-helix" evidence="1">
    <location>
        <begin position="25"/>
        <end position="71"/>
    </location>
</feature>
<keyword evidence="2" id="KW-0238">DNA-binding</keyword>
<dbReference type="EMBL" id="JBGBYS010000029">
    <property type="protein sequence ID" value="MEY9260414.1"/>
    <property type="molecule type" value="Genomic_DNA"/>
</dbReference>
<protein>
    <submittedName>
        <fullName evidence="2">DNA-binding transcriptional regulator AlpA</fullName>
    </submittedName>
</protein>
<proteinExistence type="predicted"/>